<evidence type="ECO:0000256" key="2">
    <source>
        <dbReference type="ARBA" id="ARBA00005236"/>
    </source>
</evidence>
<keyword evidence="3" id="KW-1003">Cell membrane</keyword>
<dbReference type="RefSeq" id="WP_373407453.1">
    <property type="nucleotide sequence ID" value="NZ_JBCFQL010000017.1"/>
</dbReference>
<keyword evidence="10" id="KW-1185">Reference proteome</keyword>
<dbReference type="PANTHER" id="PTHR30489">
    <property type="entry name" value="LIPOPROTEIN-RELEASING SYSTEM TRANSMEMBRANE PROTEIN LOLE"/>
    <property type="match status" value="1"/>
</dbReference>
<reference evidence="9 10" key="1">
    <citation type="submission" date="2024-04" db="EMBL/GenBank/DDBJ databases">
        <title>New Clade of Flavobacterium.</title>
        <authorList>
            <person name="Matos L."/>
            <person name="Proenca D.N."/>
            <person name="Fransisco R.M."/>
            <person name="Chung A.P."/>
            <person name="Maccario L."/>
            <person name="Sorensen S.J."/>
            <person name="Morais P.V."/>
        </authorList>
    </citation>
    <scope>NUCLEOTIDE SEQUENCE [LARGE SCALE GENOMIC DNA]</scope>
    <source>
        <strain evidence="9 10">FZUC8N2.13</strain>
    </source>
</reference>
<keyword evidence="5 7" id="KW-1133">Transmembrane helix</keyword>
<keyword evidence="6 7" id="KW-0472">Membrane</keyword>
<keyword evidence="4 7" id="KW-0812">Transmembrane</keyword>
<sequence>MNFPLYIAKRYIRSNSKNNAINIINRIASMGIIVGAMALFVVLSVFSGLKVFSLSFSNDIDPDLKISSTLGKSFFITPAQESEIKKIDGLVSYSKIIEERVLFTFDNKQEVTYLKGVDKNYSKVNNVDKIIYNGQWLEENTLQVVVGFGFVQKLSLGLLDFNKHLEVLVPKAGKGTIENAEQAFNKSEIFPIGIYAINEDLDSKYVFADLGLAQELLEYKSNQISAIELKEKPDADENAIIQKLNDIFKGKATIKNRAQLNESLYKMLNTENIAVYLIFTLVIVVALFNLIGALIMMILDKKGNLKTLFNLGVEIKNLRKIFLLQGTLLSLIGGIIGLVLGIIIVLVQQHFQLIMITPTLAYPVVFSIENVLIVMVTIVSLGFIASLIASSRVSKKLLE</sequence>
<comment type="caution">
    <text evidence="9">The sequence shown here is derived from an EMBL/GenBank/DDBJ whole genome shotgun (WGS) entry which is preliminary data.</text>
</comment>
<dbReference type="Proteomes" id="UP001574169">
    <property type="component" value="Unassembled WGS sequence"/>
</dbReference>
<name>A0ABV4TEL1_9FLAO</name>
<dbReference type="PANTHER" id="PTHR30489:SF0">
    <property type="entry name" value="LIPOPROTEIN-RELEASING SYSTEM TRANSMEMBRANE PROTEIN LOLE"/>
    <property type="match status" value="1"/>
</dbReference>
<evidence type="ECO:0000256" key="7">
    <source>
        <dbReference type="SAM" id="Phobius"/>
    </source>
</evidence>
<comment type="similarity">
    <text evidence="2">Belongs to the ABC-4 integral membrane protein family. LolC/E subfamily.</text>
</comment>
<feature type="transmembrane region" description="Helical" evidence="7">
    <location>
        <begin position="27"/>
        <end position="49"/>
    </location>
</feature>
<feature type="transmembrane region" description="Helical" evidence="7">
    <location>
        <begin position="321"/>
        <end position="348"/>
    </location>
</feature>
<evidence type="ECO:0000256" key="5">
    <source>
        <dbReference type="ARBA" id="ARBA00022989"/>
    </source>
</evidence>
<dbReference type="Pfam" id="PF02687">
    <property type="entry name" value="FtsX"/>
    <property type="match status" value="1"/>
</dbReference>
<feature type="transmembrane region" description="Helical" evidence="7">
    <location>
        <begin position="360"/>
        <end position="389"/>
    </location>
</feature>
<comment type="subcellular location">
    <subcellularLocation>
        <location evidence="1">Cell membrane</location>
        <topology evidence="1">Multi-pass membrane protein</topology>
    </subcellularLocation>
</comment>
<protein>
    <submittedName>
        <fullName evidence="9">FtsX-like permease family protein</fullName>
    </submittedName>
</protein>
<evidence type="ECO:0000256" key="6">
    <source>
        <dbReference type="ARBA" id="ARBA00023136"/>
    </source>
</evidence>
<dbReference type="EMBL" id="JBCFQL010000017">
    <property type="protein sequence ID" value="MFA9192561.1"/>
    <property type="molecule type" value="Genomic_DNA"/>
</dbReference>
<feature type="transmembrane region" description="Helical" evidence="7">
    <location>
        <begin position="273"/>
        <end position="300"/>
    </location>
</feature>
<evidence type="ECO:0000256" key="4">
    <source>
        <dbReference type="ARBA" id="ARBA00022692"/>
    </source>
</evidence>
<evidence type="ECO:0000313" key="10">
    <source>
        <dbReference type="Proteomes" id="UP001574169"/>
    </source>
</evidence>
<organism evidence="9 10">
    <name type="scientific">Flavobacterium zubiriense</name>
    <dbReference type="NCBI Taxonomy" id="3138075"/>
    <lineage>
        <taxon>Bacteria</taxon>
        <taxon>Pseudomonadati</taxon>
        <taxon>Bacteroidota</taxon>
        <taxon>Flavobacteriia</taxon>
        <taxon>Flavobacteriales</taxon>
        <taxon>Flavobacteriaceae</taxon>
        <taxon>Flavobacterium</taxon>
    </lineage>
</organism>
<proteinExistence type="inferred from homology"/>
<dbReference type="InterPro" id="IPR003838">
    <property type="entry name" value="ABC3_permease_C"/>
</dbReference>
<dbReference type="InterPro" id="IPR051447">
    <property type="entry name" value="Lipoprotein-release_system"/>
</dbReference>
<feature type="domain" description="ABC3 transporter permease C-terminal" evidence="8">
    <location>
        <begin position="277"/>
        <end position="396"/>
    </location>
</feature>
<gene>
    <name evidence="9" type="ORF">AAGV28_14385</name>
</gene>
<evidence type="ECO:0000256" key="3">
    <source>
        <dbReference type="ARBA" id="ARBA00022475"/>
    </source>
</evidence>
<evidence type="ECO:0000256" key="1">
    <source>
        <dbReference type="ARBA" id="ARBA00004651"/>
    </source>
</evidence>
<accession>A0ABV4TEL1</accession>
<evidence type="ECO:0000313" key="9">
    <source>
        <dbReference type="EMBL" id="MFA9192561.1"/>
    </source>
</evidence>
<evidence type="ECO:0000259" key="8">
    <source>
        <dbReference type="Pfam" id="PF02687"/>
    </source>
</evidence>